<evidence type="ECO:0000313" key="1">
    <source>
        <dbReference type="EMBL" id="MDM4019327.1"/>
    </source>
</evidence>
<proteinExistence type="predicted"/>
<evidence type="ECO:0000313" key="2">
    <source>
        <dbReference type="Proteomes" id="UP001239462"/>
    </source>
</evidence>
<gene>
    <name evidence="1" type="ORF">QTN89_27985</name>
</gene>
<dbReference type="Proteomes" id="UP001239462">
    <property type="component" value="Unassembled WGS sequence"/>
</dbReference>
<sequence>MSIRNQWSLWEVDSPLKRDAATQYGIAHADDISGLIIAWGKAIAAGDSFSPIEHCHLYHEHWKRMGTDSLFAAG</sequence>
<organism evidence="1 2">
    <name type="scientific">Roseiconus lacunae</name>
    <dbReference type="NCBI Taxonomy" id="2605694"/>
    <lineage>
        <taxon>Bacteria</taxon>
        <taxon>Pseudomonadati</taxon>
        <taxon>Planctomycetota</taxon>
        <taxon>Planctomycetia</taxon>
        <taxon>Pirellulales</taxon>
        <taxon>Pirellulaceae</taxon>
        <taxon>Roseiconus</taxon>
    </lineage>
</organism>
<comment type="caution">
    <text evidence="1">The sequence shown here is derived from an EMBL/GenBank/DDBJ whole genome shotgun (WGS) entry which is preliminary data.</text>
</comment>
<protein>
    <submittedName>
        <fullName evidence="1">Uncharacterized protein</fullName>
    </submittedName>
</protein>
<accession>A0ABT7PS45</accession>
<dbReference type="EMBL" id="JASZZN010000037">
    <property type="protein sequence ID" value="MDM4019327.1"/>
    <property type="molecule type" value="Genomic_DNA"/>
</dbReference>
<name>A0ABT7PS45_9BACT</name>
<reference evidence="1 2" key="1">
    <citation type="submission" date="2023-06" db="EMBL/GenBank/DDBJ databases">
        <title>Roseiconus lacunae JC819 isolated from Gulf of Mannar region, Tamil Nadu.</title>
        <authorList>
            <person name="Pk S."/>
            <person name="Ch S."/>
            <person name="Ch V.R."/>
        </authorList>
    </citation>
    <scope>NUCLEOTIDE SEQUENCE [LARGE SCALE GENOMIC DNA]</scope>
    <source>
        <strain evidence="1 2">JC819</strain>
    </source>
</reference>
<keyword evidence="2" id="KW-1185">Reference proteome</keyword>